<evidence type="ECO:0000256" key="5">
    <source>
        <dbReference type="SAM" id="Phobius"/>
    </source>
</evidence>
<gene>
    <name evidence="6" type="ORF">KHM83_04265</name>
</gene>
<keyword evidence="2 5" id="KW-0812">Transmembrane</keyword>
<dbReference type="RefSeq" id="WP_213235677.1">
    <property type="nucleotide sequence ID" value="NZ_JAHBCL010000006.1"/>
</dbReference>
<accession>A0ABS5PL38</accession>
<comment type="subcellular location">
    <subcellularLocation>
        <location evidence="1">Membrane</location>
        <topology evidence="1">Multi-pass membrane protein</topology>
    </subcellularLocation>
</comment>
<feature type="transmembrane region" description="Helical" evidence="5">
    <location>
        <begin position="6"/>
        <end position="24"/>
    </location>
</feature>
<dbReference type="Pfam" id="PF04193">
    <property type="entry name" value="PQ-loop"/>
    <property type="match status" value="1"/>
</dbReference>
<feature type="transmembrane region" description="Helical" evidence="5">
    <location>
        <begin position="59"/>
        <end position="76"/>
    </location>
</feature>
<evidence type="ECO:0000313" key="6">
    <source>
        <dbReference type="EMBL" id="MBS7525890.1"/>
    </source>
</evidence>
<evidence type="ECO:0000256" key="3">
    <source>
        <dbReference type="ARBA" id="ARBA00022989"/>
    </source>
</evidence>
<protein>
    <submittedName>
        <fullName evidence="6">SemiSWEET transporter</fullName>
    </submittedName>
</protein>
<evidence type="ECO:0000313" key="7">
    <source>
        <dbReference type="Proteomes" id="UP000746471"/>
    </source>
</evidence>
<evidence type="ECO:0000256" key="4">
    <source>
        <dbReference type="ARBA" id="ARBA00023136"/>
    </source>
</evidence>
<dbReference type="Gene3D" id="1.20.1280.290">
    <property type="match status" value="1"/>
</dbReference>
<evidence type="ECO:0000256" key="2">
    <source>
        <dbReference type="ARBA" id="ARBA00022692"/>
    </source>
</evidence>
<dbReference type="InterPro" id="IPR006603">
    <property type="entry name" value="PQ-loop_rpt"/>
</dbReference>
<feature type="transmembrane region" description="Helical" evidence="5">
    <location>
        <begin position="36"/>
        <end position="53"/>
    </location>
</feature>
<name>A0ABS5PL38_9FIRM</name>
<keyword evidence="3 5" id="KW-1133">Transmembrane helix</keyword>
<sequence length="86" mass="9751">MAYLGVIAACLTTISFLPQAIQVIRTKDTTSISFMMYLMFTTGVFFWAVYGIWLRDVSIAGANVITFVFASVILFYKYREVRGKSK</sequence>
<comment type="caution">
    <text evidence="6">The sequence shown here is derived from an EMBL/GenBank/DDBJ whole genome shotgun (WGS) entry which is preliminary data.</text>
</comment>
<evidence type="ECO:0000256" key="1">
    <source>
        <dbReference type="ARBA" id="ARBA00004141"/>
    </source>
</evidence>
<dbReference type="EMBL" id="JAHBCL010000006">
    <property type="protein sequence ID" value="MBS7525890.1"/>
    <property type="molecule type" value="Genomic_DNA"/>
</dbReference>
<proteinExistence type="predicted"/>
<dbReference type="Proteomes" id="UP000746471">
    <property type="component" value="Unassembled WGS sequence"/>
</dbReference>
<keyword evidence="4 5" id="KW-0472">Membrane</keyword>
<dbReference type="InterPro" id="IPR047662">
    <property type="entry name" value="SemiSWEET"/>
</dbReference>
<dbReference type="NCBIfam" id="NF037968">
    <property type="entry name" value="SemiSWEET_2"/>
    <property type="match status" value="1"/>
</dbReference>
<organism evidence="6 7">
    <name type="scientific">Fusibacter paucivorans</name>
    <dbReference type="NCBI Taxonomy" id="76009"/>
    <lineage>
        <taxon>Bacteria</taxon>
        <taxon>Bacillati</taxon>
        <taxon>Bacillota</taxon>
        <taxon>Clostridia</taxon>
        <taxon>Eubacteriales</taxon>
        <taxon>Eubacteriales Family XII. Incertae Sedis</taxon>
        <taxon>Fusibacter</taxon>
    </lineage>
</organism>
<keyword evidence="7" id="KW-1185">Reference proteome</keyword>
<reference evidence="6 7" key="1">
    <citation type="submission" date="2021-05" db="EMBL/GenBank/DDBJ databases">
        <title>Fusibacter ferrireducens sp. nov., an anaerobic, sulfur- and Fe-reducing bacterium isolated from the mangrove sediment.</title>
        <authorList>
            <person name="Qiu D."/>
        </authorList>
    </citation>
    <scope>NUCLEOTIDE SEQUENCE [LARGE SCALE GENOMIC DNA]</scope>
    <source>
        <strain evidence="6 7">DSM 12116</strain>
    </source>
</reference>